<dbReference type="SUPFAM" id="SSF54427">
    <property type="entry name" value="NTF2-like"/>
    <property type="match status" value="1"/>
</dbReference>
<name>A0A8J7LZ79_9FLAO</name>
<dbReference type="InterPro" id="IPR009959">
    <property type="entry name" value="Cyclase_SnoaL-like"/>
</dbReference>
<dbReference type="PANTHER" id="PTHR38436:SF1">
    <property type="entry name" value="ESTER CYCLASE"/>
    <property type="match status" value="1"/>
</dbReference>
<dbReference type="GO" id="GO:0030638">
    <property type="term" value="P:polyketide metabolic process"/>
    <property type="evidence" value="ECO:0007669"/>
    <property type="project" value="InterPro"/>
</dbReference>
<keyword evidence="2" id="KW-1185">Reference proteome</keyword>
<dbReference type="InterPro" id="IPR032710">
    <property type="entry name" value="NTF2-like_dom_sf"/>
</dbReference>
<dbReference type="PANTHER" id="PTHR38436">
    <property type="entry name" value="POLYKETIDE CYCLASE SNOAL-LIKE DOMAIN"/>
    <property type="match status" value="1"/>
</dbReference>
<dbReference type="Proteomes" id="UP000610931">
    <property type="component" value="Unassembled WGS sequence"/>
</dbReference>
<sequence>MIRSILYTLLYVAAFFVLFIVGCKEQEKSSDVVTEPMVEEITDADFKTLWEKVDVLWEKRDPALIHTVFADDFVRISPGGTSSNAEELTNEFSIINKAYPDMVLHLNRYDITGNMVITHWLVDGTFTGELIGIKGNDKPFKDLSGITVFTIKEGKVVRDDSSWNTLELFLQTGYDIVETPVKSD</sequence>
<dbReference type="AlphaFoldDB" id="A0A8J7LZ79"/>
<evidence type="ECO:0000313" key="1">
    <source>
        <dbReference type="EMBL" id="MBJ6369791.1"/>
    </source>
</evidence>
<gene>
    <name evidence="1" type="ORF">JF259_17035</name>
</gene>
<evidence type="ECO:0000313" key="2">
    <source>
        <dbReference type="Proteomes" id="UP000610931"/>
    </source>
</evidence>
<organism evidence="1 2">
    <name type="scientific">Snuella sedimenti</name>
    <dbReference type="NCBI Taxonomy" id="2798802"/>
    <lineage>
        <taxon>Bacteria</taxon>
        <taxon>Pseudomonadati</taxon>
        <taxon>Bacteroidota</taxon>
        <taxon>Flavobacteriia</taxon>
        <taxon>Flavobacteriales</taxon>
        <taxon>Flavobacteriaceae</taxon>
        <taxon>Snuella</taxon>
    </lineage>
</organism>
<dbReference type="Pfam" id="PF07366">
    <property type="entry name" value="SnoaL"/>
    <property type="match status" value="1"/>
</dbReference>
<dbReference type="RefSeq" id="WP_199116916.1">
    <property type="nucleotide sequence ID" value="NZ_JAELVQ010000040.1"/>
</dbReference>
<dbReference type="Gene3D" id="3.10.450.50">
    <property type="match status" value="1"/>
</dbReference>
<comment type="caution">
    <text evidence="1">The sequence shown here is derived from an EMBL/GenBank/DDBJ whole genome shotgun (WGS) entry which is preliminary data.</text>
</comment>
<proteinExistence type="predicted"/>
<dbReference type="EMBL" id="JAELVQ010000040">
    <property type="protein sequence ID" value="MBJ6369791.1"/>
    <property type="molecule type" value="Genomic_DNA"/>
</dbReference>
<reference evidence="1" key="1">
    <citation type="submission" date="2020-12" db="EMBL/GenBank/DDBJ databases">
        <title>Snuella sp. nov., isolated from sediment in Incheon.</title>
        <authorList>
            <person name="Kim W."/>
        </authorList>
    </citation>
    <scope>NUCLEOTIDE SEQUENCE</scope>
    <source>
        <strain evidence="1">CAU 1569</strain>
    </source>
</reference>
<accession>A0A8J7LZ79</accession>
<protein>
    <submittedName>
        <fullName evidence="1">Ester cyclase</fullName>
    </submittedName>
</protein>
<dbReference type="PROSITE" id="PS51257">
    <property type="entry name" value="PROKAR_LIPOPROTEIN"/>
    <property type="match status" value="1"/>
</dbReference>